<feature type="compositionally biased region" description="Low complexity" evidence="1">
    <location>
        <begin position="128"/>
        <end position="140"/>
    </location>
</feature>
<evidence type="ECO:0000256" key="1">
    <source>
        <dbReference type="SAM" id="MobiDB-lite"/>
    </source>
</evidence>
<organism evidence="2 3">
    <name type="scientific">Delitschia confertaspora ATCC 74209</name>
    <dbReference type="NCBI Taxonomy" id="1513339"/>
    <lineage>
        <taxon>Eukaryota</taxon>
        <taxon>Fungi</taxon>
        <taxon>Dikarya</taxon>
        <taxon>Ascomycota</taxon>
        <taxon>Pezizomycotina</taxon>
        <taxon>Dothideomycetes</taxon>
        <taxon>Pleosporomycetidae</taxon>
        <taxon>Pleosporales</taxon>
        <taxon>Delitschiaceae</taxon>
        <taxon>Delitschia</taxon>
    </lineage>
</organism>
<keyword evidence="3" id="KW-1185">Reference proteome</keyword>
<dbReference type="AlphaFoldDB" id="A0A9P4JL60"/>
<accession>A0A9P4JL60</accession>
<dbReference type="EMBL" id="ML994034">
    <property type="protein sequence ID" value="KAF2200201.1"/>
    <property type="molecule type" value="Genomic_DNA"/>
</dbReference>
<evidence type="ECO:0000313" key="2">
    <source>
        <dbReference type="EMBL" id="KAF2200201.1"/>
    </source>
</evidence>
<sequence length="309" mass="34327">MDTKSTDYNLGTALVDIKFLFRSRKYTICAAKCASILEYGSQNGYEIHPVHLAYFHFYQALCHDCLAREKNITSPNRPPALNLAEKHYLSAISALTFPNPRDSHPRSAAELEPECPHPNPLDSEDGVSSSSSRRPSATPSIHSIHSSVDASSTAPTSVAGEDLYDSSSDCEPTPTRSHLFNRLPPSRNILDGFTMTPKLLRTSPSSPSSFSPGHLVAYNEQAKSFLEMVHSHLASVRELKEAPVASPSPLPRSRDSLFFSKPRNRDSRAVLADEREMEKIREARKRVVLRSRFDPTSVRELCSYALAEL</sequence>
<gene>
    <name evidence="2" type="ORF">GQ43DRAFT_84121</name>
</gene>
<dbReference type="OrthoDB" id="3641178at2759"/>
<dbReference type="Proteomes" id="UP000799536">
    <property type="component" value="Unassembled WGS sequence"/>
</dbReference>
<feature type="region of interest" description="Disordered" evidence="1">
    <location>
        <begin position="99"/>
        <end position="187"/>
    </location>
</feature>
<feature type="compositionally biased region" description="Polar residues" evidence="1">
    <location>
        <begin position="141"/>
        <end position="156"/>
    </location>
</feature>
<reference evidence="2" key="1">
    <citation type="journal article" date="2020" name="Stud. Mycol.">
        <title>101 Dothideomycetes genomes: a test case for predicting lifestyles and emergence of pathogens.</title>
        <authorList>
            <person name="Haridas S."/>
            <person name="Albert R."/>
            <person name="Binder M."/>
            <person name="Bloem J."/>
            <person name="Labutti K."/>
            <person name="Salamov A."/>
            <person name="Andreopoulos B."/>
            <person name="Baker S."/>
            <person name="Barry K."/>
            <person name="Bills G."/>
            <person name="Bluhm B."/>
            <person name="Cannon C."/>
            <person name="Castanera R."/>
            <person name="Culley D."/>
            <person name="Daum C."/>
            <person name="Ezra D."/>
            <person name="Gonzalez J."/>
            <person name="Henrissat B."/>
            <person name="Kuo A."/>
            <person name="Liang C."/>
            <person name="Lipzen A."/>
            <person name="Lutzoni F."/>
            <person name="Magnuson J."/>
            <person name="Mondo S."/>
            <person name="Nolan M."/>
            <person name="Ohm R."/>
            <person name="Pangilinan J."/>
            <person name="Park H.-J."/>
            <person name="Ramirez L."/>
            <person name="Alfaro M."/>
            <person name="Sun H."/>
            <person name="Tritt A."/>
            <person name="Yoshinaga Y."/>
            <person name="Zwiers L.-H."/>
            <person name="Turgeon B."/>
            <person name="Goodwin S."/>
            <person name="Spatafora J."/>
            <person name="Crous P."/>
            <person name="Grigoriev I."/>
        </authorList>
    </citation>
    <scope>NUCLEOTIDE SEQUENCE</scope>
    <source>
        <strain evidence="2">ATCC 74209</strain>
    </source>
</reference>
<feature type="compositionally biased region" description="Polar residues" evidence="1">
    <location>
        <begin position="165"/>
        <end position="178"/>
    </location>
</feature>
<name>A0A9P4JL60_9PLEO</name>
<comment type="caution">
    <text evidence="2">The sequence shown here is derived from an EMBL/GenBank/DDBJ whole genome shotgun (WGS) entry which is preliminary data.</text>
</comment>
<evidence type="ECO:0000313" key="3">
    <source>
        <dbReference type="Proteomes" id="UP000799536"/>
    </source>
</evidence>
<proteinExistence type="predicted"/>
<protein>
    <submittedName>
        <fullName evidence="2">Uncharacterized protein</fullName>
    </submittedName>
</protein>